<comment type="caution">
    <text evidence="2">The sequence shown here is derived from an EMBL/GenBank/DDBJ whole genome shotgun (WGS) entry which is preliminary data.</text>
</comment>
<evidence type="ECO:0000313" key="2">
    <source>
        <dbReference type="EMBL" id="KKL81212.1"/>
    </source>
</evidence>
<dbReference type="EMBL" id="LAZR01022631">
    <property type="protein sequence ID" value="KKL81212.1"/>
    <property type="molecule type" value="Genomic_DNA"/>
</dbReference>
<sequence>LRGNELSDDIIRGSKLQPFGSGSKDTFYKMLDAQLEALLMDKKTPFTESKPEVEAKLLDQIRDPSFKITEKDISDLVGKGLSIDDASRMIGMLDTFKDPWFKRIDMYLKSQLGWDGAFEKFVHPQGGIAYKLASDKLFDEIESEKLRGKDIYERGSEIAIPFVVDYWGKVLVLEPDKIKRMRDMLEGTVGTEGIDESLVLGLGKGEFITDDVRLLIEPPPLRGKIDNWTALPESQRVQLWTDYEAGKTLAIPKKAKQKESQPVKTRVPSGPLEKPPAKTKNKKLDPLGIF</sequence>
<protein>
    <submittedName>
        <fullName evidence="2">Uncharacterized protein</fullName>
    </submittedName>
</protein>
<evidence type="ECO:0000256" key="1">
    <source>
        <dbReference type="SAM" id="MobiDB-lite"/>
    </source>
</evidence>
<gene>
    <name evidence="2" type="ORF">LCGC14_1997010</name>
</gene>
<organism evidence="2">
    <name type="scientific">marine sediment metagenome</name>
    <dbReference type="NCBI Taxonomy" id="412755"/>
    <lineage>
        <taxon>unclassified sequences</taxon>
        <taxon>metagenomes</taxon>
        <taxon>ecological metagenomes</taxon>
    </lineage>
</organism>
<feature type="region of interest" description="Disordered" evidence="1">
    <location>
        <begin position="251"/>
        <end position="290"/>
    </location>
</feature>
<dbReference type="AlphaFoldDB" id="A0A0F9I1G0"/>
<name>A0A0F9I1G0_9ZZZZ</name>
<feature type="non-terminal residue" evidence="2">
    <location>
        <position position="1"/>
    </location>
</feature>
<accession>A0A0F9I1G0</accession>
<reference evidence="2" key="1">
    <citation type="journal article" date="2015" name="Nature">
        <title>Complex archaea that bridge the gap between prokaryotes and eukaryotes.</title>
        <authorList>
            <person name="Spang A."/>
            <person name="Saw J.H."/>
            <person name="Jorgensen S.L."/>
            <person name="Zaremba-Niedzwiedzka K."/>
            <person name="Martijn J."/>
            <person name="Lind A.E."/>
            <person name="van Eijk R."/>
            <person name="Schleper C."/>
            <person name="Guy L."/>
            <person name="Ettema T.J."/>
        </authorList>
    </citation>
    <scope>NUCLEOTIDE SEQUENCE</scope>
</reference>
<proteinExistence type="predicted"/>